<dbReference type="Proteomes" id="UP001174909">
    <property type="component" value="Unassembled WGS sequence"/>
</dbReference>
<feature type="domain" description="Exocyst complex component Sec10-like alpha-helical bundle" evidence="8">
    <location>
        <begin position="165"/>
        <end position="382"/>
    </location>
</feature>
<dbReference type="AlphaFoldDB" id="A0AA35XJF5"/>
<keyword evidence="11" id="KW-1185">Reference proteome</keyword>
<comment type="similarity">
    <text evidence="1">Belongs to the SEC10 family.</text>
</comment>
<dbReference type="Pfam" id="PF07393">
    <property type="entry name" value="Sec10_HB"/>
    <property type="match status" value="2"/>
</dbReference>
<proteinExistence type="inferred from homology"/>
<dbReference type="InterPro" id="IPR048627">
    <property type="entry name" value="Sec10_HB"/>
</dbReference>
<dbReference type="Pfam" id="PF20667">
    <property type="entry name" value="Sec10_N"/>
    <property type="match status" value="1"/>
</dbReference>
<feature type="domain" description="Exocyst complex component Sec10 N-terminal" evidence="9">
    <location>
        <begin position="45"/>
        <end position="152"/>
    </location>
</feature>
<evidence type="ECO:0000313" key="10">
    <source>
        <dbReference type="EMBL" id="CAI8054746.1"/>
    </source>
</evidence>
<evidence type="ECO:0000256" key="6">
    <source>
        <dbReference type="ARBA" id="ARBA00031471"/>
    </source>
</evidence>
<evidence type="ECO:0000256" key="1">
    <source>
        <dbReference type="ARBA" id="ARBA00006572"/>
    </source>
</evidence>
<dbReference type="PANTHER" id="PTHR12100:SF0">
    <property type="entry name" value="EXOCYST COMPLEX COMPONENT 5"/>
    <property type="match status" value="1"/>
</dbReference>
<evidence type="ECO:0000256" key="2">
    <source>
        <dbReference type="ARBA" id="ARBA00017524"/>
    </source>
</evidence>
<feature type="coiled-coil region" evidence="7">
    <location>
        <begin position="63"/>
        <end position="108"/>
    </location>
</feature>
<evidence type="ECO:0000259" key="9">
    <source>
        <dbReference type="Pfam" id="PF20667"/>
    </source>
</evidence>
<gene>
    <name evidence="10" type="ORF">GBAR_LOCUS29857</name>
</gene>
<protein>
    <recommendedName>
        <fullName evidence="2">Exocyst complex component 5</fullName>
    </recommendedName>
    <alternativeName>
        <fullName evidence="6">Exocyst complex component Sec10</fullName>
    </alternativeName>
</protein>
<evidence type="ECO:0000259" key="8">
    <source>
        <dbReference type="Pfam" id="PF07393"/>
    </source>
</evidence>
<sequence>MASGTVREFDPETFALDKYIEKLSTSDPRTGIGPLRKMTVEPFDPRALLETFERSIQVLGELAERNQRRVEKLEHVCAKQEHEHNGRIAELEGTYREAFEEFQTLEDRITYVATKVVHLGDQLEGSNNRRMRAMEAIDLMKYLDEFKTKPRPNLIVFTDPGRKLEAAALINKLQSLTAELPNNDMYAKVRRHIFTKYAETEQLLVNEFIESLRSLDSRRMKEYAVALQPFGKGSGQVVTEYIHHNIPIQKFTSVDEMVVKVEKLCKKVYVQVVDIFDNAEVVMSKFIQSLLERVLQKFVDEDLGPLMASVNERERYLKRLYDLYVKMMELHGKLGKYEMSLDMAYLAKLMRVVLFHKYLSNYAEMEAQHLTAVTTRTLEVFNVRMGISRKRAAGPGGGGSAGVQGRPDETYVSMEVCTNVLHEAKESIRRASALLMDKELSVLVRELYFIVLDKLCIEHFLTALEIAQSADPKSSPTGLFCLVVGGVNSSMHLIEKLYRDTVVPCISYAPEATKCLERKRETTLKLESKIEAGIERSLTGMVGTIKNFLSSCQKKTDFKPDDMALPALTDACQKVVAYIMECRRVLDMSLDGKNLEVVLLEFGIRIQRVIYDHVQQFVISENGAMNIICDMNEYRKAVKEFSSPFLDELFGSLQALCNIFIVKPENLPQVCSEEPYTSFDRSVLSSLVALRADFKTNKLAKIFT</sequence>
<keyword evidence="5 7" id="KW-0175">Coiled coil</keyword>
<dbReference type="GO" id="GO:0006893">
    <property type="term" value="P:Golgi to plasma membrane transport"/>
    <property type="evidence" value="ECO:0007669"/>
    <property type="project" value="TreeGrafter"/>
</dbReference>
<evidence type="ECO:0000256" key="3">
    <source>
        <dbReference type="ARBA" id="ARBA00022448"/>
    </source>
</evidence>
<reference evidence="10" key="1">
    <citation type="submission" date="2023-03" db="EMBL/GenBank/DDBJ databases">
        <authorList>
            <person name="Steffen K."/>
            <person name="Cardenas P."/>
        </authorList>
    </citation>
    <scope>NUCLEOTIDE SEQUENCE</scope>
</reference>
<dbReference type="InterPro" id="IPR048625">
    <property type="entry name" value="Sec10_N"/>
</dbReference>
<evidence type="ECO:0000256" key="7">
    <source>
        <dbReference type="SAM" id="Coils"/>
    </source>
</evidence>
<accession>A0AA35XJF5</accession>
<name>A0AA35XJF5_GEOBA</name>
<dbReference type="InterPro" id="IPR009976">
    <property type="entry name" value="Sec10-like"/>
</dbReference>
<keyword evidence="3" id="KW-0813">Transport</keyword>
<evidence type="ECO:0000256" key="4">
    <source>
        <dbReference type="ARBA" id="ARBA00022483"/>
    </source>
</evidence>
<evidence type="ECO:0000256" key="5">
    <source>
        <dbReference type="ARBA" id="ARBA00023054"/>
    </source>
</evidence>
<dbReference type="EMBL" id="CASHTH010004207">
    <property type="protein sequence ID" value="CAI8054746.1"/>
    <property type="molecule type" value="Genomic_DNA"/>
</dbReference>
<dbReference type="GO" id="GO:0006887">
    <property type="term" value="P:exocytosis"/>
    <property type="evidence" value="ECO:0007669"/>
    <property type="project" value="UniProtKB-KW"/>
</dbReference>
<dbReference type="PANTHER" id="PTHR12100">
    <property type="entry name" value="SEC10"/>
    <property type="match status" value="1"/>
</dbReference>
<dbReference type="GO" id="GO:0000145">
    <property type="term" value="C:exocyst"/>
    <property type="evidence" value="ECO:0007669"/>
    <property type="project" value="TreeGrafter"/>
</dbReference>
<organism evidence="10 11">
    <name type="scientific">Geodia barretti</name>
    <name type="common">Barrett's horny sponge</name>
    <dbReference type="NCBI Taxonomy" id="519541"/>
    <lineage>
        <taxon>Eukaryota</taxon>
        <taxon>Metazoa</taxon>
        <taxon>Porifera</taxon>
        <taxon>Demospongiae</taxon>
        <taxon>Heteroscleromorpha</taxon>
        <taxon>Tetractinellida</taxon>
        <taxon>Astrophorina</taxon>
        <taxon>Geodiidae</taxon>
        <taxon>Geodia</taxon>
    </lineage>
</organism>
<evidence type="ECO:0000313" key="11">
    <source>
        <dbReference type="Proteomes" id="UP001174909"/>
    </source>
</evidence>
<feature type="domain" description="Exocyst complex component Sec10-like alpha-helical bundle" evidence="8">
    <location>
        <begin position="408"/>
        <end position="702"/>
    </location>
</feature>
<keyword evidence="4" id="KW-0268">Exocytosis</keyword>
<comment type="caution">
    <text evidence="10">The sequence shown here is derived from an EMBL/GenBank/DDBJ whole genome shotgun (WGS) entry which is preliminary data.</text>
</comment>